<sequence>MWSEARQESPLVALRPSVTSVADAKPGPFRLQERSFLELVNVRGDVSSPDFVETIRSTLGTAPPARPNTVVAGHGHALAWLGPDEWMLVSDAPRRPTLEGALRPALAGQYAAVVDVSSGYTVLDLSGESVRAVLQKGCPLDLHPRVFTVGQCAQSHFFKTGILLWPLASGAWRVVVRRSFADYAVRILLDAAGEFLR</sequence>
<reference evidence="1 2" key="1">
    <citation type="submission" date="2019-08" db="EMBL/GenBank/DDBJ databases">
        <authorList>
            <person name="Peeters C."/>
        </authorList>
    </citation>
    <scope>NUCLEOTIDE SEQUENCE [LARGE SCALE GENOMIC DNA]</scope>
    <source>
        <strain evidence="1 2">LMG 30175</strain>
    </source>
</reference>
<dbReference type="Gene3D" id="3.30.70.1520">
    <property type="entry name" value="Heterotetrameric sarcosine oxidase"/>
    <property type="match status" value="1"/>
</dbReference>
<keyword evidence="2" id="KW-1185">Reference proteome</keyword>
<dbReference type="Proteomes" id="UP000414233">
    <property type="component" value="Unassembled WGS sequence"/>
</dbReference>
<keyword evidence="1" id="KW-0560">Oxidoreductase</keyword>
<dbReference type="GO" id="GO:0008115">
    <property type="term" value="F:sarcosine oxidase activity"/>
    <property type="evidence" value="ECO:0007669"/>
    <property type="project" value="UniProtKB-EC"/>
</dbReference>
<name>A0A5E4Z1E0_9BURK</name>
<gene>
    <name evidence="1" type="primary">soxG</name>
    <name evidence="1" type="ORF">PTE30175_04826</name>
</gene>
<accession>A0A5E4Z1E0</accession>
<dbReference type="InterPro" id="IPR027266">
    <property type="entry name" value="TrmE/GcvT-like"/>
</dbReference>
<dbReference type="InterPro" id="IPR007375">
    <property type="entry name" value="SoxG"/>
</dbReference>
<dbReference type="EMBL" id="CABPRZ010000029">
    <property type="protein sequence ID" value="VVE54405.1"/>
    <property type="molecule type" value="Genomic_DNA"/>
</dbReference>
<dbReference type="OrthoDB" id="9814782at2"/>
<dbReference type="SUPFAM" id="SSF103025">
    <property type="entry name" value="Folate-binding domain"/>
    <property type="match status" value="1"/>
</dbReference>
<dbReference type="Gene3D" id="3.30.1360.120">
    <property type="entry name" value="Probable tRNA modification gtpase trme, domain 1"/>
    <property type="match status" value="1"/>
</dbReference>
<dbReference type="AlphaFoldDB" id="A0A5E4Z1E0"/>
<dbReference type="Pfam" id="PF04268">
    <property type="entry name" value="SoxG"/>
    <property type="match status" value="1"/>
</dbReference>
<protein>
    <submittedName>
        <fullName evidence="1">Sarcosine oxidase subunit gamma</fullName>
        <ecNumber evidence="1">1.5.3.1</ecNumber>
    </submittedName>
</protein>
<proteinExistence type="predicted"/>
<dbReference type="RefSeq" id="WP_150699584.1">
    <property type="nucleotide sequence ID" value="NZ_CABPRZ010000029.1"/>
</dbReference>
<evidence type="ECO:0000313" key="2">
    <source>
        <dbReference type="Proteomes" id="UP000414233"/>
    </source>
</evidence>
<organism evidence="1 2">
    <name type="scientific">Pandoraea terrae</name>
    <dbReference type="NCBI Taxonomy" id="1537710"/>
    <lineage>
        <taxon>Bacteria</taxon>
        <taxon>Pseudomonadati</taxon>
        <taxon>Pseudomonadota</taxon>
        <taxon>Betaproteobacteria</taxon>
        <taxon>Burkholderiales</taxon>
        <taxon>Burkholderiaceae</taxon>
        <taxon>Pandoraea</taxon>
    </lineage>
</organism>
<dbReference type="EC" id="1.5.3.1" evidence="1"/>
<evidence type="ECO:0000313" key="1">
    <source>
        <dbReference type="EMBL" id="VVE54405.1"/>
    </source>
</evidence>